<keyword evidence="2" id="KW-0472">Membrane</keyword>
<dbReference type="SUPFAM" id="SSF53474">
    <property type="entry name" value="alpha/beta-Hydrolases"/>
    <property type="match status" value="1"/>
</dbReference>
<keyword evidence="2" id="KW-1133">Transmembrane helix</keyword>
<dbReference type="PROSITE" id="PS00941">
    <property type="entry name" value="CARBOXYLESTERASE_B_2"/>
    <property type="match status" value="1"/>
</dbReference>
<dbReference type="InterPro" id="IPR002018">
    <property type="entry name" value="CarbesteraseB"/>
</dbReference>
<dbReference type="Gene3D" id="3.40.50.1820">
    <property type="entry name" value="alpha/beta hydrolase"/>
    <property type="match status" value="1"/>
</dbReference>
<name>A0AAV2TAM9_CALDB</name>
<feature type="transmembrane region" description="Helical" evidence="2">
    <location>
        <begin position="49"/>
        <end position="71"/>
    </location>
</feature>
<evidence type="ECO:0000313" key="5">
    <source>
        <dbReference type="Proteomes" id="UP001497525"/>
    </source>
</evidence>
<dbReference type="InterPro" id="IPR019819">
    <property type="entry name" value="Carboxylesterase_B_CS"/>
</dbReference>
<reference evidence="4" key="1">
    <citation type="submission" date="2024-06" db="EMBL/GenBank/DDBJ databases">
        <authorList>
            <person name="Liu X."/>
            <person name="Lenzi L."/>
            <person name="Haldenby T S."/>
            <person name="Uol C."/>
        </authorList>
    </citation>
    <scope>NUCLEOTIDE SEQUENCE</scope>
</reference>
<gene>
    <name evidence="4" type="ORF">CDAUBV1_LOCUS6439</name>
</gene>
<dbReference type="PANTHER" id="PTHR11559">
    <property type="entry name" value="CARBOXYLESTERASE"/>
    <property type="match status" value="1"/>
</dbReference>
<proteinExistence type="predicted"/>
<dbReference type="InterPro" id="IPR050309">
    <property type="entry name" value="Type-B_Carboxylest/Lipase"/>
</dbReference>
<feature type="compositionally biased region" description="Basic and acidic residues" evidence="1">
    <location>
        <begin position="1"/>
        <end position="19"/>
    </location>
</feature>
<sequence length="644" mass="72992">MEHEGRLSEATDNEGKDAGQARWNDADGLSPSVSNLRVGGLRRRTSSACCLNVFLSSALLVALAAILYFVISPMIDRLKTTTKIEVTTFCGKIRGTKEDGVVQFLGIPYALPPLGKNRFKHPVELTSKRLCAKGWQNHTADKKGFWETTDYKSPCMQLTPITDEVVGSEDCLYLNVFVPPSRIQSEDTKPVVIIINGLFFMYGSSNGLPISAGQQPHPRTVKTVDAIHVTFNYRVGPLGFFVHPLTKEANIGLYDQLAALRWVRNNIGAFGGDPTRVTLFGYGSGATSVLALSHSQLAQNLFDGIWMSAPAVGKPSISIDESVNTSLYLFGCDSNMNGKTLDQCIQYYDKAENVVRLWNWKRIEPWLRDRMFSLPSIQSDNTQKLFEQAIMERMLVDDRELIEAEKWFKPSYAVPVVIGQTAHETSLYVAPTTVPFWDENFYRQYLNRKLNTMDSVEVKKLIERYISETSYFNGDCRNASDYKQFDVEAHMTALVTDARLTCPLVEIVKDLVAHGDLVYQYYLRNSHRRFDPYSLASFVSLAFHGWDGMIYLRGYLTHPDYQESMHMNNGVDELSKISDILNRVMRDFVSSGKIDQWKHVSEDTGYINLIEDDTMCTKQKYLQARCDLWEQLTNGETLRLAWQA</sequence>
<feature type="domain" description="Carboxylesterase type B" evidence="3">
    <location>
        <begin position="85"/>
        <end position="629"/>
    </location>
</feature>
<evidence type="ECO:0000259" key="3">
    <source>
        <dbReference type="Pfam" id="PF00135"/>
    </source>
</evidence>
<dbReference type="Proteomes" id="UP001497525">
    <property type="component" value="Unassembled WGS sequence"/>
</dbReference>
<feature type="region of interest" description="Disordered" evidence="1">
    <location>
        <begin position="1"/>
        <end position="26"/>
    </location>
</feature>
<evidence type="ECO:0000256" key="2">
    <source>
        <dbReference type="SAM" id="Phobius"/>
    </source>
</evidence>
<dbReference type="Pfam" id="PF00135">
    <property type="entry name" value="COesterase"/>
    <property type="match status" value="1"/>
</dbReference>
<dbReference type="AlphaFoldDB" id="A0AAV2TAM9"/>
<organism evidence="4 5">
    <name type="scientific">Calicophoron daubneyi</name>
    <name type="common">Rumen fluke</name>
    <name type="synonym">Paramphistomum daubneyi</name>
    <dbReference type="NCBI Taxonomy" id="300641"/>
    <lineage>
        <taxon>Eukaryota</taxon>
        <taxon>Metazoa</taxon>
        <taxon>Spiralia</taxon>
        <taxon>Lophotrochozoa</taxon>
        <taxon>Platyhelminthes</taxon>
        <taxon>Trematoda</taxon>
        <taxon>Digenea</taxon>
        <taxon>Plagiorchiida</taxon>
        <taxon>Pronocephalata</taxon>
        <taxon>Paramphistomoidea</taxon>
        <taxon>Paramphistomidae</taxon>
        <taxon>Calicophoron</taxon>
    </lineage>
</organism>
<evidence type="ECO:0000256" key="1">
    <source>
        <dbReference type="SAM" id="MobiDB-lite"/>
    </source>
</evidence>
<evidence type="ECO:0000313" key="4">
    <source>
        <dbReference type="EMBL" id="CAL5133166.1"/>
    </source>
</evidence>
<dbReference type="EMBL" id="CAXLJL010000156">
    <property type="protein sequence ID" value="CAL5133166.1"/>
    <property type="molecule type" value="Genomic_DNA"/>
</dbReference>
<comment type="caution">
    <text evidence="4">The sequence shown here is derived from an EMBL/GenBank/DDBJ whole genome shotgun (WGS) entry which is preliminary data.</text>
</comment>
<accession>A0AAV2TAM9</accession>
<dbReference type="InterPro" id="IPR029058">
    <property type="entry name" value="AB_hydrolase_fold"/>
</dbReference>
<protein>
    <recommendedName>
        <fullName evidence="3">Carboxylesterase type B domain-containing protein</fullName>
    </recommendedName>
</protein>
<keyword evidence="2" id="KW-0812">Transmembrane</keyword>